<evidence type="ECO:0000256" key="1">
    <source>
        <dbReference type="ARBA" id="ARBA00022741"/>
    </source>
</evidence>
<dbReference type="SUPFAM" id="SSF54211">
    <property type="entry name" value="Ribosomal protein S5 domain 2-like"/>
    <property type="match status" value="1"/>
</dbReference>
<dbReference type="STRING" id="309798.COPRO5265_1282"/>
<accession>B5Y9Y7</accession>
<dbReference type="InterPro" id="IPR020568">
    <property type="entry name" value="Ribosomal_Su5_D2-typ_SF"/>
</dbReference>
<dbReference type="HOGENOM" id="CLU_1127582_0_0_9"/>
<dbReference type="GO" id="GO:0050515">
    <property type="term" value="F:4-(cytidine 5'-diphospho)-2-C-methyl-D-erythritol kinase activity"/>
    <property type="evidence" value="ECO:0007669"/>
    <property type="project" value="TreeGrafter"/>
</dbReference>
<dbReference type="SUPFAM" id="SSF55060">
    <property type="entry name" value="GHMP Kinase, C-terminal domain"/>
    <property type="match status" value="1"/>
</dbReference>
<dbReference type="Proteomes" id="UP000001732">
    <property type="component" value="Chromosome"/>
</dbReference>
<reference evidence="2 3" key="2">
    <citation type="journal article" date="2014" name="Genome Announc.">
        <title>Complete Genome Sequence of Coprothermobacter proteolyticus DSM 5265.</title>
        <authorList>
            <person name="Alexiev A."/>
            <person name="Coil D.A."/>
            <person name="Badger J.H."/>
            <person name="Enticknap J."/>
            <person name="Ward N."/>
            <person name="Robb F.T."/>
            <person name="Eisen J.A."/>
        </authorList>
    </citation>
    <scope>NUCLEOTIDE SEQUENCE [LARGE SCALE GENOMIC DNA]</scope>
    <source>
        <strain evidence="3">ATCC 35245 / DSM 5265 / OCM 4 / BT</strain>
    </source>
</reference>
<sequence>MPELRKIRGKVNLTLDIIGTQGEVHLIRSLFLKIPVETKGLFWRDPGLFRIEKLDIPYTNSKAYKTYLRKPCSAYIFQSIPTGYGLGGSAADDALIASYTGVRPSSRDAYFLLDSSKLALVEGDQTNIKPLELPFPLELLVVFPPFLAETKELYRRWDANPVTTDYTEQALRALKEGDKDTFESCFGNVFEHYLDATLRDLREHLMSFGPFIMTGSGSAFFAPLAKVRKYPDLPFRIFLIERWSPK</sequence>
<dbReference type="RefSeq" id="WP_012544643.1">
    <property type="nucleotide sequence ID" value="NC_011295.1"/>
</dbReference>
<dbReference type="Gene3D" id="3.30.70.890">
    <property type="entry name" value="GHMP kinase, C-terminal domain"/>
    <property type="match status" value="1"/>
</dbReference>
<reference evidence="3" key="1">
    <citation type="submission" date="2008-08" db="EMBL/GenBank/DDBJ databases">
        <title>The complete genome sequence of Coprothermobacter proteolyticus strain ATCC 5245 / DSM 5265 / BT.</title>
        <authorList>
            <person name="Dodson R.J."/>
            <person name="Durkin A.S."/>
            <person name="Wu M."/>
            <person name="Eisen J."/>
            <person name="Sutton G."/>
        </authorList>
    </citation>
    <scope>NUCLEOTIDE SEQUENCE [LARGE SCALE GENOMIC DNA]</scope>
    <source>
        <strain evidence="3">ATCC 35245 / DSM 5265 / OCM 4 / BT</strain>
    </source>
</reference>
<dbReference type="eggNOG" id="COG1947">
    <property type="taxonomic scope" value="Bacteria"/>
</dbReference>
<dbReference type="EMBL" id="CP001145">
    <property type="protein sequence ID" value="ACI17992.1"/>
    <property type="molecule type" value="Genomic_DNA"/>
</dbReference>
<keyword evidence="3" id="KW-1185">Reference proteome</keyword>
<dbReference type="PANTHER" id="PTHR43527">
    <property type="entry name" value="4-DIPHOSPHOCYTIDYL-2-C-METHYL-D-ERYTHRITOL KINASE, CHLOROPLASTIC"/>
    <property type="match status" value="1"/>
</dbReference>
<dbReference type="GO" id="GO:0000166">
    <property type="term" value="F:nucleotide binding"/>
    <property type="evidence" value="ECO:0007669"/>
    <property type="project" value="UniProtKB-KW"/>
</dbReference>
<evidence type="ECO:0008006" key="4">
    <source>
        <dbReference type="Google" id="ProtNLM"/>
    </source>
</evidence>
<protein>
    <recommendedName>
        <fullName evidence="4">4-diphosphocytidyl-2-C-methyl-D-erythritol kinase</fullName>
    </recommendedName>
</protein>
<name>B5Y9Y7_COPPD</name>
<organism evidence="2 3">
    <name type="scientific">Coprothermobacter proteolyticus (strain ATCC 35245 / DSM 5265 / OCM 4 / BT)</name>
    <dbReference type="NCBI Taxonomy" id="309798"/>
    <lineage>
        <taxon>Bacteria</taxon>
        <taxon>Pseudomonadati</taxon>
        <taxon>Coprothermobacterota</taxon>
        <taxon>Coprothermobacteria</taxon>
        <taxon>Coprothermobacterales</taxon>
        <taxon>Coprothermobacteraceae</taxon>
        <taxon>Coprothermobacter</taxon>
    </lineage>
</organism>
<evidence type="ECO:0000313" key="2">
    <source>
        <dbReference type="EMBL" id="ACI17992.1"/>
    </source>
</evidence>
<gene>
    <name evidence="2" type="ordered locus">COPRO5265_1282</name>
</gene>
<dbReference type="OrthoDB" id="9809438at2"/>
<proteinExistence type="predicted"/>
<dbReference type="AlphaFoldDB" id="B5Y9Y7"/>
<dbReference type="InterPro" id="IPR036554">
    <property type="entry name" value="GHMP_kinase_C_sf"/>
</dbReference>
<keyword evidence="1" id="KW-0547">Nucleotide-binding</keyword>
<dbReference type="PANTHER" id="PTHR43527:SF2">
    <property type="entry name" value="4-DIPHOSPHOCYTIDYL-2-C-METHYL-D-ERYTHRITOL KINASE, CHLOROPLASTIC"/>
    <property type="match status" value="1"/>
</dbReference>
<dbReference type="KEGG" id="cpo:COPRO5265_1282"/>
<evidence type="ECO:0000313" key="3">
    <source>
        <dbReference type="Proteomes" id="UP000001732"/>
    </source>
</evidence>